<evidence type="ECO:0000313" key="3">
    <source>
        <dbReference type="Proteomes" id="UP001151699"/>
    </source>
</evidence>
<dbReference type="InterPro" id="IPR016024">
    <property type="entry name" value="ARM-type_fold"/>
</dbReference>
<evidence type="ECO:0000259" key="1">
    <source>
        <dbReference type="PROSITE" id="PS51363"/>
    </source>
</evidence>
<evidence type="ECO:0000313" key="2">
    <source>
        <dbReference type="EMBL" id="KAJ6632949.1"/>
    </source>
</evidence>
<dbReference type="CDD" id="cd11559">
    <property type="entry name" value="W2_eIF4G1_like"/>
    <property type="match status" value="1"/>
</dbReference>
<keyword evidence="2" id="KW-0396">Initiation factor</keyword>
<sequence>KLKNYFAALLDCPLEREHKEVPKESVNMEDVQRHIKNLLMENVKLDDIYNYISANVTEIDNNFIRALTSAVVDSSLDNRCKLNEKQFSQRMPLLERYIDGNGQLQVQCLNAIQILVNGLEHPPGLMQSIFSSLVTEKIISSDSIMKWKNQCDVMEGKDSSEEEEDN</sequence>
<feature type="domain" description="W2" evidence="1">
    <location>
        <begin position="21"/>
        <end position="166"/>
    </location>
</feature>
<accession>A0A9Q0MMQ8</accession>
<dbReference type="Gene3D" id="1.25.40.180">
    <property type="match status" value="1"/>
</dbReference>
<comment type="caution">
    <text evidence="2">The sequence shown here is derived from an EMBL/GenBank/DDBJ whole genome shotgun (WGS) entry which is preliminary data.</text>
</comment>
<dbReference type="SUPFAM" id="SSF48371">
    <property type="entry name" value="ARM repeat"/>
    <property type="match status" value="1"/>
</dbReference>
<dbReference type="FunFam" id="1.25.40.180:FF:000042">
    <property type="entry name" value="Eukaryotic translation initiation factor 4 gamma"/>
    <property type="match status" value="1"/>
</dbReference>
<dbReference type="GO" id="GO:0003743">
    <property type="term" value="F:translation initiation factor activity"/>
    <property type="evidence" value="ECO:0007669"/>
    <property type="project" value="UniProtKB-KW"/>
</dbReference>
<dbReference type="AlphaFoldDB" id="A0A9Q0MMQ8"/>
<dbReference type="PROSITE" id="PS51363">
    <property type="entry name" value="W2"/>
    <property type="match status" value="1"/>
</dbReference>
<keyword evidence="2" id="KW-0648">Protein biosynthesis</keyword>
<dbReference type="Proteomes" id="UP001151699">
    <property type="component" value="Unassembled WGS sequence"/>
</dbReference>
<name>A0A9Q0MMQ8_9DIPT</name>
<dbReference type="EMBL" id="WJQU01002370">
    <property type="protein sequence ID" value="KAJ6632949.1"/>
    <property type="molecule type" value="Genomic_DNA"/>
</dbReference>
<dbReference type="OrthoDB" id="514777at2759"/>
<protein>
    <submittedName>
        <fullName evidence="2">Eukaryotic translation initiation factor 4 gamma 3</fullName>
    </submittedName>
</protein>
<reference evidence="2" key="1">
    <citation type="submission" date="2022-07" db="EMBL/GenBank/DDBJ databases">
        <authorList>
            <person name="Trinca V."/>
            <person name="Uliana J.V.C."/>
            <person name="Torres T.T."/>
            <person name="Ward R.J."/>
            <person name="Monesi N."/>
        </authorList>
    </citation>
    <scope>NUCLEOTIDE SEQUENCE</scope>
    <source>
        <strain evidence="2">HSMRA1968</strain>
        <tissue evidence="2">Whole embryos</tissue>
    </source>
</reference>
<organism evidence="2 3">
    <name type="scientific">Pseudolycoriella hygida</name>
    <dbReference type="NCBI Taxonomy" id="35572"/>
    <lineage>
        <taxon>Eukaryota</taxon>
        <taxon>Metazoa</taxon>
        <taxon>Ecdysozoa</taxon>
        <taxon>Arthropoda</taxon>
        <taxon>Hexapoda</taxon>
        <taxon>Insecta</taxon>
        <taxon>Pterygota</taxon>
        <taxon>Neoptera</taxon>
        <taxon>Endopterygota</taxon>
        <taxon>Diptera</taxon>
        <taxon>Nematocera</taxon>
        <taxon>Sciaroidea</taxon>
        <taxon>Sciaridae</taxon>
        <taxon>Pseudolycoriella</taxon>
    </lineage>
</organism>
<keyword evidence="3" id="KW-1185">Reference proteome</keyword>
<feature type="non-terminal residue" evidence="2">
    <location>
        <position position="166"/>
    </location>
</feature>
<dbReference type="InterPro" id="IPR003307">
    <property type="entry name" value="W2_domain"/>
</dbReference>
<proteinExistence type="predicted"/>
<gene>
    <name evidence="2" type="primary">Eif4g3</name>
    <name evidence="2" type="ORF">Bhyg_17662</name>
</gene>